<evidence type="ECO:0000256" key="3">
    <source>
        <dbReference type="ARBA" id="ARBA00022692"/>
    </source>
</evidence>
<dbReference type="GO" id="GO:0007166">
    <property type="term" value="P:cell surface receptor signaling pathway"/>
    <property type="evidence" value="ECO:0007669"/>
    <property type="project" value="TreeGrafter"/>
</dbReference>
<dbReference type="SUPFAM" id="SSF52540">
    <property type="entry name" value="P-loop containing nucleoside triphosphate hydrolases"/>
    <property type="match status" value="1"/>
</dbReference>
<dbReference type="Ensembl" id="ENSPKIT00000027350.1">
    <property type="protein sequence ID" value="ENSPKIP00000003389.1"/>
    <property type="gene ID" value="ENSPKIG00000020916.1"/>
</dbReference>
<keyword evidence="10" id="KW-0393">Immunoglobulin domain</keyword>
<dbReference type="Proteomes" id="UP000261540">
    <property type="component" value="Unplaced"/>
</dbReference>
<organism evidence="13 14">
    <name type="scientific">Paramormyrops kingsleyae</name>
    <dbReference type="NCBI Taxonomy" id="1676925"/>
    <lineage>
        <taxon>Eukaryota</taxon>
        <taxon>Metazoa</taxon>
        <taxon>Chordata</taxon>
        <taxon>Craniata</taxon>
        <taxon>Vertebrata</taxon>
        <taxon>Euteleostomi</taxon>
        <taxon>Actinopterygii</taxon>
        <taxon>Neopterygii</taxon>
        <taxon>Teleostei</taxon>
        <taxon>Osteoglossocephala</taxon>
        <taxon>Osteoglossomorpha</taxon>
        <taxon>Osteoglossiformes</taxon>
        <taxon>Mormyridae</taxon>
        <taxon>Paramormyrops</taxon>
    </lineage>
</organism>
<dbReference type="InterPro" id="IPR051713">
    <property type="entry name" value="T-cell_Activation_Regulation"/>
</dbReference>
<dbReference type="InterPro" id="IPR007111">
    <property type="entry name" value="NACHT_NTPase"/>
</dbReference>
<name>A0A3B3QC90_9TELE</name>
<evidence type="ECO:0000256" key="5">
    <source>
        <dbReference type="ARBA" id="ARBA00022989"/>
    </source>
</evidence>
<evidence type="ECO:0000256" key="7">
    <source>
        <dbReference type="ARBA" id="ARBA00023157"/>
    </source>
</evidence>
<keyword evidence="14" id="KW-1185">Reference proteome</keyword>
<dbReference type="InterPro" id="IPR027417">
    <property type="entry name" value="P-loop_NTPase"/>
</dbReference>
<keyword evidence="5 11" id="KW-1133">Transmembrane helix</keyword>
<dbReference type="InterPro" id="IPR013783">
    <property type="entry name" value="Ig-like_fold"/>
</dbReference>
<comment type="subcellular location">
    <subcellularLocation>
        <location evidence="1">Cell membrane</location>
        <topology evidence="1">Single-pass type I membrane protein</topology>
    </subcellularLocation>
</comment>
<keyword evidence="7" id="KW-1015">Disulfide bond</keyword>
<evidence type="ECO:0000313" key="14">
    <source>
        <dbReference type="Proteomes" id="UP000261540"/>
    </source>
</evidence>
<dbReference type="Pfam" id="PF22705">
    <property type="entry name" value="C2-set_3"/>
    <property type="match status" value="1"/>
</dbReference>
<dbReference type="GO" id="GO:0009897">
    <property type="term" value="C:external side of plasma membrane"/>
    <property type="evidence" value="ECO:0007669"/>
    <property type="project" value="TreeGrafter"/>
</dbReference>
<evidence type="ECO:0000256" key="9">
    <source>
        <dbReference type="ARBA" id="ARBA00023180"/>
    </source>
</evidence>
<sequence>MSSCRSPDGVVMVTNIAGEINMARLLLLQVVLLPSVLGLFTVEVASPSYQAEFDDSVSLECRFAPVDSTSNLSVFWHRILPKPPLGVYSLQNGQEDLSFPDPHFSGRVELPKDSLSSGKALLNINKLRINDSGTYQCLVEMVGADYKQTTLTVKATYQSVKKSIRSTGGDEVELSCQAEGYPLAKVVWTDGRGRKLENDNFTNFTSSDQLIHITSQVTIKTFSNNYTCTVMGERQPHPFATFTIPEEIPGTYSGKPPIGLVFLAVFVVTVVTAVALLLYHRQKGHKRHNALRNNEYLIQENIAAALEEGQVGELRKVLKNRHVELFAEVEEGQLRALCDNELPHRLRSREGVTVDVTSLLPDVRETVLLEGKTGCGKSSVALSLASIWAHDFDWDPFGVTQLLLLILVTCKGIMGDLFQEAASQLNLGGQLTAEGLRTLMAGPVEGLLILDGYREGSKELDESLARFLRDRQICRVLITAQPGQCGILEKSCGTILQLPSMEPETQGLS</sequence>
<dbReference type="GO" id="GO:0071222">
    <property type="term" value="P:cellular response to lipopolysaccharide"/>
    <property type="evidence" value="ECO:0007669"/>
    <property type="project" value="TreeGrafter"/>
</dbReference>
<reference evidence="13" key="2">
    <citation type="submission" date="2025-09" db="UniProtKB">
        <authorList>
            <consortium name="Ensembl"/>
        </authorList>
    </citation>
    <scope>IDENTIFICATION</scope>
</reference>
<dbReference type="STRING" id="1676925.ENSPKIP00000003389"/>
<reference evidence="13" key="1">
    <citation type="submission" date="2025-08" db="UniProtKB">
        <authorList>
            <consortium name="Ensembl"/>
        </authorList>
    </citation>
    <scope>IDENTIFICATION</scope>
</reference>
<dbReference type="InterPro" id="IPR013106">
    <property type="entry name" value="Ig_V-set"/>
</dbReference>
<dbReference type="SMART" id="SM00406">
    <property type="entry name" value="IGv"/>
    <property type="match status" value="1"/>
</dbReference>
<keyword evidence="8" id="KW-0675">Receptor</keyword>
<accession>A0A3B3QC90</accession>
<proteinExistence type="predicted"/>
<dbReference type="GO" id="GO:0031295">
    <property type="term" value="P:T cell costimulation"/>
    <property type="evidence" value="ECO:0007669"/>
    <property type="project" value="TreeGrafter"/>
</dbReference>
<evidence type="ECO:0000256" key="6">
    <source>
        <dbReference type="ARBA" id="ARBA00023136"/>
    </source>
</evidence>
<feature type="transmembrane region" description="Helical" evidence="11">
    <location>
        <begin position="258"/>
        <end position="279"/>
    </location>
</feature>
<evidence type="ECO:0000256" key="4">
    <source>
        <dbReference type="ARBA" id="ARBA00022729"/>
    </source>
</evidence>
<dbReference type="RefSeq" id="XP_023687590.1">
    <property type="nucleotide sequence ID" value="XM_023831822.2"/>
</dbReference>
<evidence type="ECO:0000313" key="13">
    <source>
        <dbReference type="Ensembl" id="ENSPKIP00000003389.1"/>
    </source>
</evidence>
<keyword evidence="9" id="KW-0325">Glycoprotein</keyword>
<dbReference type="InterPro" id="IPR007110">
    <property type="entry name" value="Ig-like_dom"/>
</dbReference>
<protein>
    <submittedName>
        <fullName evidence="13">Uncharacterized LOC111854157</fullName>
    </submittedName>
</protein>
<dbReference type="SMART" id="SM00409">
    <property type="entry name" value="IG"/>
    <property type="match status" value="2"/>
</dbReference>
<dbReference type="Gene3D" id="2.60.40.10">
    <property type="entry name" value="Immunoglobulins"/>
    <property type="match status" value="2"/>
</dbReference>
<dbReference type="Pfam" id="PF07686">
    <property type="entry name" value="V-set"/>
    <property type="match status" value="1"/>
</dbReference>
<evidence type="ECO:0000256" key="1">
    <source>
        <dbReference type="ARBA" id="ARBA00004251"/>
    </source>
</evidence>
<evidence type="ECO:0000259" key="12">
    <source>
        <dbReference type="PROSITE" id="PS50835"/>
    </source>
</evidence>
<keyword evidence="6 11" id="KW-0472">Membrane</keyword>
<evidence type="ECO:0000256" key="10">
    <source>
        <dbReference type="ARBA" id="ARBA00023319"/>
    </source>
</evidence>
<keyword evidence="3 11" id="KW-0812">Transmembrane</keyword>
<dbReference type="Pfam" id="PF05729">
    <property type="entry name" value="NACHT"/>
    <property type="match status" value="1"/>
</dbReference>
<dbReference type="InterPro" id="IPR036179">
    <property type="entry name" value="Ig-like_dom_sf"/>
</dbReference>
<dbReference type="GO" id="GO:0042130">
    <property type="term" value="P:negative regulation of T cell proliferation"/>
    <property type="evidence" value="ECO:0007669"/>
    <property type="project" value="TreeGrafter"/>
</dbReference>
<dbReference type="GO" id="GO:0006955">
    <property type="term" value="P:immune response"/>
    <property type="evidence" value="ECO:0007669"/>
    <property type="project" value="TreeGrafter"/>
</dbReference>
<evidence type="ECO:0000256" key="11">
    <source>
        <dbReference type="SAM" id="Phobius"/>
    </source>
</evidence>
<keyword evidence="4" id="KW-0732">Signal</keyword>
<feature type="domain" description="Ig-like" evidence="12">
    <location>
        <begin position="34"/>
        <end position="154"/>
    </location>
</feature>
<evidence type="ECO:0000256" key="8">
    <source>
        <dbReference type="ARBA" id="ARBA00023170"/>
    </source>
</evidence>
<dbReference type="AlphaFoldDB" id="A0A3B3QC90"/>
<dbReference type="SUPFAM" id="SSF48726">
    <property type="entry name" value="Immunoglobulin"/>
    <property type="match status" value="2"/>
</dbReference>
<evidence type="ECO:0000256" key="2">
    <source>
        <dbReference type="ARBA" id="ARBA00022475"/>
    </source>
</evidence>
<dbReference type="PANTHER" id="PTHR25466:SF3">
    <property type="entry name" value="PROGRAMMED CELL DEATH 1 LIGAND 1"/>
    <property type="match status" value="1"/>
</dbReference>
<dbReference type="GO" id="GO:0042102">
    <property type="term" value="P:positive regulation of T cell proliferation"/>
    <property type="evidence" value="ECO:0007669"/>
    <property type="project" value="TreeGrafter"/>
</dbReference>
<dbReference type="InterPro" id="IPR003599">
    <property type="entry name" value="Ig_sub"/>
</dbReference>
<keyword evidence="2" id="KW-1003">Cell membrane</keyword>
<dbReference type="GeneID" id="111854157"/>
<dbReference type="GeneTree" id="ENSGT00940000154641"/>
<dbReference type="PANTHER" id="PTHR25466">
    <property type="entry name" value="T-LYMPHOCYTE ACTIVATION ANTIGEN"/>
    <property type="match status" value="1"/>
</dbReference>
<dbReference type="PROSITE" id="PS50835">
    <property type="entry name" value="IG_LIKE"/>
    <property type="match status" value="2"/>
</dbReference>
<dbReference type="Gene3D" id="3.40.50.300">
    <property type="entry name" value="P-loop containing nucleotide triphosphate hydrolases"/>
    <property type="match status" value="1"/>
</dbReference>
<dbReference type="InterPro" id="IPR053896">
    <property type="entry name" value="BTN3A2-like_Ig-C"/>
</dbReference>
<feature type="domain" description="Ig-like" evidence="12">
    <location>
        <begin position="169"/>
        <end position="230"/>
    </location>
</feature>